<accession>A0A3N2DNF0</accession>
<keyword evidence="2" id="KW-0808">Transferase</keyword>
<dbReference type="Pfam" id="PF00583">
    <property type="entry name" value="Acetyltransf_1"/>
    <property type="match status" value="1"/>
</dbReference>
<name>A0A3N2DNF0_9GAMM</name>
<organism evidence="2 3">
    <name type="scientific">Sinobacterium caligoides</name>
    <dbReference type="NCBI Taxonomy" id="933926"/>
    <lineage>
        <taxon>Bacteria</taxon>
        <taxon>Pseudomonadati</taxon>
        <taxon>Pseudomonadota</taxon>
        <taxon>Gammaproteobacteria</taxon>
        <taxon>Cellvibrionales</taxon>
        <taxon>Spongiibacteraceae</taxon>
        <taxon>Sinobacterium</taxon>
    </lineage>
</organism>
<evidence type="ECO:0000313" key="2">
    <source>
        <dbReference type="EMBL" id="ROS01333.1"/>
    </source>
</evidence>
<dbReference type="Proteomes" id="UP000275394">
    <property type="component" value="Unassembled WGS sequence"/>
</dbReference>
<dbReference type="InterPro" id="IPR016181">
    <property type="entry name" value="Acyl_CoA_acyltransferase"/>
</dbReference>
<sequence>MRNQKLYSIKRAIFPTDLKDVLCLYREYISSTKEDLGFQNNEKDFLSIAEQYEGASSQIFLASDSERVLGCAAFRRYDDDCCEMKRVYVCPQARGIKLGEALVRRILLEAKTVGYKKMCLDVLPEFKAAYKLYKNMGFDEHEPITSNPVQGTKYLAINLEAYNKASHNQPQ</sequence>
<protein>
    <submittedName>
        <fullName evidence="2">L-amino acid N-acyltransferase YncA</fullName>
    </submittedName>
</protein>
<dbReference type="Gene3D" id="3.40.630.30">
    <property type="match status" value="1"/>
</dbReference>
<dbReference type="CDD" id="cd04301">
    <property type="entry name" value="NAT_SF"/>
    <property type="match status" value="1"/>
</dbReference>
<dbReference type="PANTHER" id="PTHR43305">
    <property type="entry name" value="FAMILY N-ACETYLTRANSFERASE, PUTATIVE (AFU_ORTHOLOGUE AFUA_2G01380)-RELATED"/>
    <property type="match status" value="1"/>
</dbReference>
<dbReference type="InterPro" id="IPR000182">
    <property type="entry name" value="GNAT_dom"/>
</dbReference>
<keyword evidence="2" id="KW-0012">Acyltransferase</keyword>
<comment type="caution">
    <text evidence="2">The sequence shown here is derived from an EMBL/GenBank/DDBJ whole genome shotgun (WGS) entry which is preliminary data.</text>
</comment>
<evidence type="ECO:0000259" key="1">
    <source>
        <dbReference type="PROSITE" id="PS51186"/>
    </source>
</evidence>
<keyword evidence="3" id="KW-1185">Reference proteome</keyword>
<dbReference type="SUPFAM" id="SSF55729">
    <property type="entry name" value="Acyl-CoA N-acyltransferases (Nat)"/>
    <property type="match status" value="1"/>
</dbReference>
<dbReference type="InterPro" id="IPR052777">
    <property type="entry name" value="Acetyltransferase_Enz"/>
</dbReference>
<dbReference type="GO" id="GO:0016747">
    <property type="term" value="F:acyltransferase activity, transferring groups other than amino-acyl groups"/>
    <property type="evidence" value="ECO:0007669"/>
    <property type="project" value="InterPro"/>
</dbReference>
<proteinExistence type="predicted"/>
<dbReference type="EMBL" id="RKHR01000004">
    <property type="protein sequence ID" value="ROS01333.1"/>
    <property type="molecule type" value="Genomic_DNA"/>
</dbReference>
<gene>
    <name evidence="2" type="ORF">EDC56_1768</name>
</gene>
<dbReference type="PANTHER" id="PTHR43305:SF1">
    <property type="entry name" value="FAMILY N-ACETYLTRANSFERASE, PUTATIVE (AFU_ORTHOLOGUE AFUA_2G01380)-RELATED"/>
    <property type="match status" value="1"/>
</dbReference>
<dbReference type="PROSITE" id="PS51186">
    <property type="entry name" value="GNAT"/>
    <property type="match status" value="1"/>
</dbReference>
<reference evidence="2 3" key="1">
    <citation type="submission" date="2018-11" db="EMBL/GenBank/DDBJ databases">
        <title>Genomic Encyclopedia of Type Strains, Phase IV (KMG-IV): sequencing the most valuable type-strain genomes for metagenomic binning, comparative biology and taxonomic classification.</title>
        <authorList>
            <person name="Goeker M."/>
        </authorList>
    </citation>
    <scope>NUCLEOTIDE SEQUENCE [LARGE SCALE GENOMIC DNA]</scope>
    <source>
        <strain evidence="2 3">DSM 100316</strain>
    </source>
</reference>
<dbReference type="AlphaFoldDB" id="A0A3N2DNF0"/>
<evidence type="ECO:0000313" key="3">
    <source>
        <dbReference type="Proteomes" id="UP000275394"/>
    </source>
</evidence>
<feature type="domain" description="N-acetyltransferase" evidence="1">
    <location>
        <begin position="8"/>
        <end position="160"/>
    </location>
</feature>